<dbReference type="PANTHER" id="PTHR31781">
    <property type="entry name" value="UNC80"/>
    <property type="match status" value="1"/>
</dbReference>
<feature type="region of interest" description="Disordered" evidence="1">
    <location>
        <begin position="214"/>
        <end position="252"/>
    </location>
</feature>
<dbReference type="Pfam" id="PF15778">
    <property type="entry name" value="UNC80_N"/>
    <property type="match status" value="1"/>
</dbReference>
<dbReference type="Proteomes" id="UP001054945">
    <property type="component" value="Unassembled WGS sequence"/>
</dbReference>
<dbReference type="GO" id="GO:0034703">
    <property type="term" value="C:cation channel complex"/>
    <property type="evidence" value="ECO:0007669"/>
    <property type="project" value="TreeGrafter"/>
</dbReference>
<reference evidence="3 4" key="1">
    <citation type="submission" date="2021-06" db="EMBL/GenBank/DDBJ databases">
        <title>Caerostris extrusa draft genome.</title>
        <authorList>
            <person name="Kono N."/>
            <person name="Arakawa K."/>
        </authorList>
    </citation>
    <scope>NUCLEOTIDE SEQUENCE [LARGE SCALE GENOMIC DNA]</scope>
</reference>
<dbReference type="EMBL" id="BPLR01004997">
    <property type="protein sequence ID" value="GIX99044.1"/>
    <property type="molecule type" value="Genomic_DNA"/>
</dbReference>
<feature type="region of interest" description="Disordered" evidence="1">
    <location>
        <begin position="420"/>
        <end position="449"/>
    </location>
</feature>
<feature type="compositionally biased region" description="Polar residues" evidence="1">
    <location>
        <begin position="214"/>
        <end position="234"/>
    </location>
</feature>
<evidence type="ECO:0000256" key="1">
    <source>
        <dbReference type="SAM" id="MobiDB-lite"/>
    </source>
</evidence>
<protein>
    <submittedName>
        <fullName evidence="3">Protein unc-80 homolog</fullName>
    </submittedName>
</protein>
<keyword evidence="4" id="KW-1185">Reference proteome</keyword>
<gene>
    <name evidence="3" type="primary">unc80</name>
    <name evidence="3" type="ORF">CEXT_481161</name>
</gene>
<dbReference type="AlphaFoldDB" id="A0AAV4PTD8"/>
<organism evidence="3 4">
    <name type="scientific">Caerostris extrusa</name>
    <name type="common">Bark spider</name>
    <name type="synonym">Caerostris bankana</name>
    <dbReference type="NCBI Taxonomy" id="172846"/>
    <lineage>
        <taxon>Eukaryota</taxon>
        <taxon>Metazoa</taxon>
        <taxon>Ecdysozoa</taxon>
        <taxon>Arthropoda</taxon>
        <taxon>Chelicerata</taxon>
        <taxon>Arachnida</taxon>
        <taxon>Araneae</taxon>
        <taxon>Araneomorphae</taxon>
        <taxon>Entelegynae</taxon>
        <taxon>Araneoidea</taxon>
        <taxon>Araneidae</taxon>
        <taxon>Caerostris</taxon>
    </lineage>
</organism>
<comment type="caution">
    <text evidence="3">The sequence shown here is derived from an EMBL/GenBank/DDBJ whole genome shotgun (WGS) entry which is preliminary data.</text>
</comment>
<sequence length="513" mass="57946">MPKRRHDEDPEDLSIPQAIQSFLWTQTCPLFNQNLERSMKHHLGCKEKLARWRFVQAAFPHIMHCCAALLYRRKDTCIDKLGTLETKLLYTLQWIILDAAEECADAEAEKGIYHSSSSYLFHISSIQVFVYLFAPLGDFLKHSDFMTSFRLENGLKLWESLWEHKHPNVPCFTTHVMPKRTFLRGRRDGQNATKFGDVFIGGVPLSKQLSKDQCTTSVDSSETVPTVNSPASTGSENVKEESESNKSSSKEDFKKDPLFCDICSSHALKTKDDSNLLKCNCGNISIQKSSVSKTPETAEKNQRLNYPLVDRTGKETQSLSEGQGMAIISEPYCGSDFKSCLSSEHLEMQRPKSALAMLDHNHSESEDGDTTELIKAEMVRGRSMPSLHHYGEHKLESCAKSIITVTEHSPVASVQFFLNQDSGNGQRDDSSPPNTPNPNNQQFTITRSQTDSNIMYDSDGISEAKWVNILHHTRWRDLYGSCIKVKEVTLQCCCPKLCPNDEDWNQDSNANML</sequence>
<evidence type="ECO:0000313" key="4">
    <source>
        <dbReference type="Proteomes" id="UP001054945"/>
    </source>
</evidence>
<dbReference type="GO" id="GO:0055080">
    <property type="term" value="P:monoatomic cation homeostasis"/>
    <property type="evidence" value="ECO:0007669"/>
    <property type="project" value="TreeGrafter"/>
</dbReference>
<evidence type="ECO:0000313" key="3">
    <source>
        <dbReference type="EMBL" id="GIX99044.1"/>
    </source>
</evidence>
<dbReference type="GO" id="GO:0030424">
    <property type="term" value="C:axon"/>
    <property type="evidence" value="ECO:0007669"/>
    <property type="project" value="TreeGrafter"/>
</dbReference>
<evidence type="ECO:0000259" key="2">
    <source>
        <dbReference type="Pfam" id="PF15778"/>
    </source>
</evidence>
<dbReference type="GO" id="GO:0005261">
    <property type="term" value="F:monoatomic cation channel activity"/>
    <property type="evidence" value="ECO:0007669"/>
    <property type="project" value="TreeGrafter"/>
</dbReference>
<proteinExistence type="predicted"/>
<dbReference type="PANTHER" id="PTHR31781:SF1">
    <property type="entry name" value="PROTEIN UNC-80 HOMOLOG"/>
    <property type="match status" value="1"/>
</dbReference>
<dbReference type="InterPro" id="IPR031542">
    <property type="entry name" value="UNC80_N"/>
</dbReference>
<feature type="domain" description="Cation channel complex component UNC80 N-terminal" evidence="2">
    <location>
        <begin position="47"/>
        <end position="179"/>
    </location>
</feature>
<feature type="compositionally biased region" description="Basic and acidic residues" evidence="1">
    <location>
        <begin position="237"/>
        <end position="252"/>
    </location>
</feature>
<name>A0AAV4PTD8_CAEEX</name>
<accession>A0AAV4PTD8</accession>